<dbReference type="InterPro" id="IPR001789">
    <property type="entry name" value="Sig_transdc_resp-reg_receiver"/>
</dbReference>
<dbReference type="GO" id="GO:0000160">
    <property type="term" value="P:phosphorelay signal transduction system"/>
    <property type="evidence" value="ECO:0007669"/>
    <property type="project" value="InterPro"/>
</dbReference>
<dbReference type="Gene3D" id="3.40.50.2300">
    <property type="match status" value="1"/>
</dbReference>
<evidence type="ECO:0000313" key="4">
    <source>
        <dbReference type="EMBL" id="XCJ68856.1"/>
    </source>
</evidence>
<dbReference type="PANTHER" id="PTHR44591:SF3">
    <property type="entry name" value="RESPONSE REGULATORY DOMAIN-CONTAINING PROTEIN"/>
    <property type="match status" value="1"/>
</dbReference>
<dbReference type="Pfam" id="PF00072">
    <property type="entry name" value="Response_reg"/>
    <property type="match status" value="1"/>
</dbReference>
<dbReference type="RefSeq" id="WP_353940538.1">
    <property type="nucleotide sequence ID" value="NZ_CP159534.1"/>
</dbReference>
<feature type="domain" description="Response regulatory" evidence="3">
    <location>
        <begin position="6"/>
        <end position="122"/>
    </location>
</feature>
<evidence type="ECO:0000256" key="1">
    <source>
        <dbReference type="ARBA" id="ARBA00022553"/>
    </source>
</evidence>
<dbReference type="InterPro" id="IPR011006">
    <property type="entry name" value="CheY-like_superfamily"/>
</dbReference>
<sequence>MVDSAKVLLVDDRESNLRVLEAALAPLGVPVVCAGNGDDALKIALRGGVGVILLDVRMPGISGLEVADYLLRLDQTRDIPIVLVTGIGTSALAQTAIELGVADLLVKPVDPWVLRVKVSYLLNAGHRDGHRRAADRQGPVPRP</sequence>
<accession>A0AAU8IL81</accession>
<feature type="modified residue" description="4-aspartylphosphate" evidence="2">
    <location>
        <position position="55"/>
    </location>
</feature>
<protein>
    <submittedName>
        <fullName evidence="4">Response regulator</fullName>
    </submittedName>
</protein>
<dbReference type="InterPro" id="IPR050595">
    <property type="entry name" value="Bact_response_regulator"/>
</dbReference>
<dbReference type="PANTHER" id="PTHR44591">
    <property type="entry name" value="STRESS RESPONSE REGULATOR PROTEIN 1"/>
    <property type="match status" value="1"/>
</dbReference>
<name>A0AAU8IL81_9ACTN</name>
<dbReference type="KEGG" id="stac:ABII15_02270"/>
<gene>
    <name evidence="4" type="ORF">ABII15_02270</name>
</gene>
<reference evidence="4" key="1">
    <citation type="submission" date="2024-06" db="EMBL/GenBank/DDBJ databases">
        <title>Streptomyces sp. strain HUAS MG91 genome sequences.</title>
        <authorList>
            <person name="Mo P."/>
        </authorList>
    </citation>
    <scope>NUCLEOTIDE SEQUENCE</scope>
    <source>
        <strain evidence="4">HUAS MG91</strain>
    </source>
</reference>
<dbReference type="EMBL" id="CP159534">
    <property type="protein sequence ID" value="XCJ68856.1"/>
    <property type="molecule type" value="Genomic_DNA"/>
</dbReference>
<dbReference type="AlphaFoldDB" id="A0AAU8IL81"/>
<evidence type="ECO:0000256" key="2">
    <source>
        <dbReference type="PROSITE-ProRule" id="PRU00169"/>
    </source>
</evidence>
<dbReference type="SUPFAM" id="SSF52172">
    <property type="entry name" value="CheY-like"/>
    <property type="match status" value="1"/>
</dbReference>
<evidence type="ECO:0000259" key="3">
    <source>
        <dbReference type="PROSITE" id="PS50110"/>
    </source>
</evidence>
<proteinExistence type="predicted"/>
<dbReference type="SMART" id="SM00448">
    <property type="entry name" value="REC"/>
    <property type="match status" value="1"/>
</dbReference>
<keyword evidence="1 2" id="KW-0597">Phosphoprotein</keyword>
<dbReference type="PROSITE" id="PS50110">
    <property type="entry name" value="RESPONSE_REGULATORY"/>
    <property type="match status" value="1"/>
</dbReference>
<organism evidence="4">
    <name type="scientific">Streptomyces tabacisoli</name>
    <dbReference type="NCBI Taxonomy" id="3156398"/>
    <lineage>
        <taxon>Bacteria</taxon>
        <taxon>Bacillati</taxon>
        <taxon>Actinomycetota</taxon>
        <taxon>Actinomycetes</taxon>
        <taxon>Kitasatosporales</taxon>
        <taxon>Streptomycetaceae</taxon>
        <taxon>Streptomyces</taxon>
    </lineage>
</organism>